<dbReference type="Proteomes" id="UP000055024">
    <property type="component" value="Unassembled WGS sequence"/>
</dbReference>
<organism evidence="1 2">
    <name type="scientific">Trichinella zimbabwensis</name>
    <dbReference type="NCBI Taxonomy" id="268475"/>
    <lineage>
        <taxon>Eukaryota</taxon>
        <taxon>Metazoa</taxon>
        <taxon>Ecdysozoa</taxon>
        <taxon>Nematoda</taxon>
        <taxon>Enoplea</taxon>
        <taxon>Dorylaimia</taxon>
        <taxon>Trichinellida</taxon>
        <taxon>Trichinellidae</taxon>
        <taxon>Trichinella</taxon>
    </lineage>
</organism>
<dbReference type="EMBL" id="JYDP01000225">
    <property type="protein sequence ID" value="KRZ02532.1"/>
    <property type="molecule type" value="Genomic_DNA"/>
</dbReference>
<name>A0A0V1GXP2_9BILA</name>
<keyword evidence="2" id="KW-1185">Reference proteome</keyword>
<proteinExistence type="predicted"/>
<evidence type="ECO:0000313" key="1">
    <source>
        <dbReference type="EMBL" id="KRZ02532.1"/>
    </source>
</evidence>
<dbReference type="AlphaFoldDB" id="A0A0V1GXP2"/>
<gene>
    <name evidence="1" type="ORF">T11_13456</name>
</gene>
<comment type="caution">
    <text evidence="1">The sequence shown here is derived from an EMBL/GenBank/DDBJ whole genome shotgun (WGS) entry which is preliminary data.</text>
</comment>
<protein>
    <submittedName>
        <fullName evidence="1">Uncharacterized protein</fullName>
    </submittedName>
</protein>
<accession>A0A0V1GXP2</accession>
<sequence>MVDLDESRWTQPDHCIQVNAPGAESYIIMRLYVEDGLLCCSDLTVLKDHIHRDSSKTTVEISQRNYSAEKSQRNPTYNVITSKVLGFMKSRIIPQESSQTDLPLHTGNSVSETRALFKAEI</sequence>
<reference evidence="1 2" key="1">
    <citation type="submission" date="2015-01" db="EMBL/GenBank/DDBJ databases">
        <title>Evolution of Trichinella species and genotypes.</title>
        <authorList>
            <person name="Korhonen P.K."/>
            <person name="Edoardo P."/>
            <person name="Giuseppe L.R."/>
            <person name="Gasser R.B."/>
        </authorList>
    </citation>
    <scope>NUCLEOTIDE SEQUENCE [LARGE SCALE GENOMIC DNA]</scope>
    <source>
        <strain evidence="1">ISS1029</strain>
    </source>
</reference>
<evidence type="ECO:0000313" key="2">
    <source>
        <dbReference type="Proteomes" id="UP000055024"/>
    </source>
</evidence>